<evidence type="ECO:0000256" key="6">
    <source>
        <dbReference type="ARBA" id="ARBA00022840"/>
    </source>
</evidence>
<dbReference type="EMBL" id="CP035758">
    <property type="protein sequence ID" value="QBD80041.1"/>
    <property type="molecule type" value="Genomic_DNA"/>
</dbReference>
<dbReference type="SUPFAM" id="SSF52540">
    <property type="entry name" value="P-loop containing nucleoside triphosphate hydrolases"/>
    <property type="match status" value="2"/>
</dbReference>
<evidence type="ECO:0000313" key="11">
    <source>
        <dbReference type="Proteomes" id="UP000290365"/>
    </source>
</evidence>
<feature type="domain" description="ABC transporter" evidence="9">
    <location>
        <begin position="262"/>
        <end position="505"/>
    </location>
</feature>
<dbReference type="PANTHER" id="PTHR43790:SF9">
    <property type="entry name" value="GALACTOFURANOSE TRANSPORTER ATP-BINDING PROTEIN YTFR"/>
    <property type="match status" value="1"/>
</dbReference>
<keyword evidence="7" id="KW-1278">Translocase</keyword>
<evidence type="ECO:0000256" key="8">
    <source>
        <dbReference type="ARBA" id="ARBA00023136"/>
    </source>
</evidence>
<organism evidence="10 11">
    <name type="scientific">Ktedonosporobacter rubrisoli</name>
    <dbReference type="NCBI Taxonomy" id="2509675"/>
    <lineage>
        <taxon>Bacteria</taxon>
        <taxon>Bacillati</taxon>
        <taxon>Chloroflexota</taxon>
        <taxon>Ktedonobacteria</taxon>
        <taxon>Ktedonobacterales</taxon>
        <taxon>Ktedonosporobacteraceae</taxon>
        <taxon>Ktedonosporobacter</taxon>
    </lineage>
</organism>
<dbReference type="FunFam" id="3.40.50.300:FF:000127">
    <property type="entry name" value="Ribose import ATP-binding protein RbsA"/>
    <property type="match status" value="1"/>
</dbReference>
<keyword evidence="6 10" id="KW-0067">ATP-binding</keyword>
<dbReference type="CDD" id="cd03215">
    <property type="entry name" value="ABC_Carb_Monos_II"/>
    <property type="match status" value="1"/>
</dbReference>
<evidence type="ECO:0000256" key="4">
    <source>
        <dbReference type="ARBA" id="ARBA00022737"/>
    </source>
</evidence>
<dbReference type="InterPro" id="IPR027417">
    <property type="entry name" value="P-loop_NTPase"/>
</dbReference>
<evidence type="ECO:0000256" key="3">
    <source>
        <dbReference type="ARBA" id="ARBA00022475"/>
    </source>
</evidence>
<keyword evidence="3" id="KW-1003">Cell membrane</keyword>
<feature type="domain" description="ABC transporter" evidence="9">
    <location>
        <begin position="8"/>
        <end position="243"/>
    </location>
</feature>
<keyword evidence="11" id="KW-1185">Reference proteome</keyword>
<dbReference type="InterPro" id="IPR003439">
    <property type="entry name" value="ABC_transporter-like_ATP-bd"/>
</dbReference>
<evidence type="ECO:0000313" key="10">
    <source>
        <dbReference type="EMBL" id="QBD80041.1"/>
    </source>
</evidence>
<dbReference type="InterPro" id="IPR050107">
    <property type="entry name" value="ABC_carbohydrate_import_ATPase"/>
</dbReference>
<dbReference type="InterPro" id="IPR017871">
    <property type="entry name" value="ABC_transporter-like_CS"/>
</dbReference>
<keyword evidence="4" id="KW-0677">Repeat</keyword>
<sequence>MAQANPLLQMEHISKTFPGVVALVDAQLSVERGEVHALVGQNGAGKSTLIKILTGAYSREGGSILFAGQAVNFQSPRQAQDNGISTIYQEINLIPYRSVAENIFMGKEPRRWGLLDWRKMHAEASNLLARLSLSIDVMQPLMSYNIAIQQMVAIARAISFESKLVIMDEPTSSLNEREVETLFEIIRQLKAEGVAVVFVGHRLDELYAICDRVTIMRDGQTIETRELAALPKVELVAKMLGKTLGDVQRTGQTGFDANLHHSEQQVLLQARDIRRERVLQGASVEVHVGEVVGLAGLLGSGRTELARAIFGADPIEEGQIQVSGQSVKFHSPADAIRAGLGLCAEDRKADGIIPYLSVRENLTLAALPTLARYGIVSHQKQQELVDTFIRRLGIKTAGPEQPIRELSGGNQQKVLLARWLCLNPSLLILDEPTRGIDVGAKAEIQALIEALAEKGLSVLMISSELEELIEGSDRIVVLRDGQTVASLQHGEISQDALMAAMAQGNEAAELLTQQEEV</sequence>
<dbReference type="GO" id="GO:0005524">
    <property type="term" value="F:ATP binding"/>
    <property type="evidence" value="ECO:0007669"/>
    <property type="project" value="UniProtKB-KW"/>
</dbReference>
<evidence type="ECO:0000256" key="5">
    <source>
        <dbReference type="ARBA" id="ARBA00022741"/>
    </source>
</evidence>
<comment type="subcellular location">
    <subcellularLocation>
        <location evidence="1">Cell membrane</location>
        <topology evidence="1">Peripheral membrane protein</topology>
    </subcellularLocation>
</comment>
<dbReference type="AlphaFoldDB" id="A0A4V0YZK5"/>
<protein>
    <submittedName>
        <fullName evidence="10">Sugar ABC transporter ATP-binding protein</fullName>
    </submittedName>
</protein>
<dbReference type="RefSeq" id="WP_129891107.1">
    <property type="nucleotide sequence ID" value="NZ_CP035758.1"/>
</dbReference>
<dbReference type="PROSITE" id="PS00211">
    <property type="entry name" value="ABC_TRANSPORTER_1"/>
    <property type="match status" value="1"/>
</dbReference>
<dbReference type="Proteomes" id="UP000290365">
    <property type="component" value="Chromosome"/>
</dbReference>
<reference evidence="10 11" key="1">
    <citation type="submission" date="2019-01" db="EMBL/GenBank/DDBJ databases">
        <title>Ktedonosporobacter rubrisoli SCAWS-G2.</title>
        <authorList>
            <person name="Huang Y."/>
            <person name="Yan B."/>
        </authorList>
    </citation>
    <scope>NUCLEOTIDE SEQUENCE [LARGE SCALE GENOMIC DNA]</scope>
    <source>
        <strain evidence="10 11">SCAWS-G2</strain>
    </source>
</reference>
<dbReference type="PANTHER" id="PTHR43790">
    <property type="entry name" value="CARBOHYDRATE TRANSPORT ATP-BINDING PROTEIN MG119-RELATED"/>
    <property type="match status" value="1"/>
</dbReference>
<name>A0A4V0YZK5_KTERU</name>
<accession>A0A4V0YZK5</accession>
<gene>
    <name evidence="10" type="ORF">EPA93_30280</name>
</gene>
<dbReference type="CDD" id="cd03216">
    <property type="entry name" value="ABC_Carb_Monos_I"/>
    <property type="match status" value="1"/>
</dbReference>
<dbReference type="PROSITE" id="PS50893">
    <property type="entry name" value="ABC_TRANSPORTER_2"/>
    <property type="match status" value="2"/>
</dbReference>
<evidence type="ECO:0000256" key="2">
    <source>
        <dbReference type="ARBA" id="ARBA00022448"/>
    </source>
</evidence>
<dbReference type="KEGG" id="kbs:EPA93_30280"/>
<evidence type="ECO:0000256" key="1">
    <source>
        <dbReference type="ARBA" id="ARBA00004202"/>
    </source>
</evidence>
<keyword evidence="5" id="KW-0547">Nucleotide-binding</keyword>
<keyword evidence="2" id="KW-0813">Transport</keyword>
<dbReference type="SMART" id="SM00382">
    <property type="entry name" value="AAA"/>
    <property type="match status" value="2"/>
</dbReference>
<evidence type="ECO:0000256" key="7">
    <source>
        <dbReference type="ARBA" id="ARBA00022967"/>
    </source>
</evidence>
<dbReference type="GO" id="GO:0016887">
    <property type="term" value="F:ATP hydrolysis activity"/>
    <property type="evidence" value="ECO:0007669"/>
    <property type="project" value="InterPro"/>
</dbReference>
<dbReference type="Pfam" id="PF00005">
    <property type="entry name" value="ABC_tran"/>
    <property type="match status" value="2"/>
</dbReference>
<keyword evidence="8" id="KW-0472">Membrane</keyword>
<dbReference type="InterPro" id="IPR003593">
    <property type="entry name" value="AAA+_ATPase"/>
</dbReference>
<evidence type="ECO:0000259" key="9">
    <source>
        <dbReference type="PROSITE" id="PS50893"/>
    </source>
</evidence>
<dbReference type="Gene3D" id="3.40.50.300">
    <property type="entry name" value="P-loop containing nucleotide triphosphate hydrolases"/>
    <property type="match status" value="2"/>
</dbReference>
<proteinExistence type="predicted"/>
<dbReference type="GO" id="GO:0005886">
    <property type="term" value="C:plasma membrane"/>
    <property type="evidence" value="ECO:0007669"/>
    <property type="project" value="UniProtKB-SubCell"/>
</dbReference>
<dbReference type="OrthoDB" id="9771863at2"/>